<dbReference type="RefSeq" id="WP_133141389.1">
    <property type="nucleotide sequence ID" value="NZ_CAAAJG010000049.1"/>
</dbReference>
<keyword evidence="4" id="KW-1185">Reference proteome</keyword>
<organism evidence="3 5">
    <name type="scientific">Legionella moravica</name>
    <dbReference type="NCBI Taxonomy" id="39962"/>
    <lineage>
        <taxon>Bacteria</taxon>
        <taxon>Pseudomonadati</taxon>
        <taxon>Pseudomonadota</taxon>
        <taxon>Gammaproteobacteria</taxon>
        <taxon>Legionellales</taxon>
        <taxon>Legionellaceae</taxon>
        <taxon>Legionella</taxon>
    </lineage>
</organism>
<dbReference type="EMBL" id="LNYN01000042">
    <property type="protein sequence ID" value="KTD30936.1"/>
    <property type="molecule type" value="Genomic_DNA"/>
</dbReference>
<sequence>MTAFDPHVLAELISQRPDDDLSAWTRAMSQNGLTDKGRVAAYLKLFSLLDSVQQNMLINSLKPPYSHQTNSQASSSVPSSNDDFCNSIPKRL</sequence>
<name>A0A378JXX9_9GAMM</name>
<reference evidence="2 4" key="1">
    <citation type="submission" date="2015-11" db="EMBL/GenBank/DDBJ databases">
        <title>Genomic analysis of 38 Legionella species identifies large and diverse effector repertoires.</title>
        <authorList>
            <person name="Burstein D."/>
            <person name="Amaro F."/>
            <person name="Zusman T."/>
            <person name="Lifshitz Z."/>
            <person name="Cohen O."/>
            <person name="Gilbert J.A."/>
            <person name="Pupko T."/>
            <person name="Shuman H.A."/>
            <person name="Segal G."/>
        </authorList>
    </citation>
    <scope>NUCLEOTIDE SEQUENCE [LARGE SCALE GENOMIC DNA]</scope>
    <source>
        <strain evidence="2 4">ATCC 43877</strain>
    </source>
</reference>
<dbReference type="Proteomes" id="UP000054985">
    <property type="component" value="Unassembled WGS sequence"/>
</dbReference>
<dbReference type="AlphaFoldDB" id="A0A378JXX9"/>
<feature type="compositionally biased region" description="Low complexity" evidence="1">
    <location>
        <begin position="71"/>
        <end position="80"/>
    </location>
</feature>
<evidence type="ECO:0000313" key="2">
    <source>
        <dbReference type="EMBL" id="KTD30936.1"/>
    </source>
</evidence>
<evidence type="ECO:0000313" key="3">
    <source>
        <dbReference type="EMBL" id="STX63513.1"/>
    </source>
</evidence>
<dbReference type="OrthoDB" id="10018107at2"/>
<gene>
    <name evidence="2" type="ORF">Lmor_3043</name>
    <name evidence="3" type="ORF">NCTC12239_02458</name>
</gene>
<evidence type="ECO:0000313" key="4">
    <source>
        <dbReference type="Proteomes" id="UP000054985"/>
    </source>
</evidence>
<reference evidence="3 5" key="2">
    <citation type="submission" date="2018-06" db="EMBL/GenBank/DDBJ databases">
        <authorList>
            <consortium name="Pathogen Informatics"/>
            <person name="Doyle S."/>
        </authorList>
    </citation>
    <scope>NUCLEOTIDE SEQUENCE [LARGE SCALE GENOMIC DNA]</scope>
    <source>
        <strain evidence="3 5">NCTC12239</strain>
    </source>
</reference>
<protein>
    <submittedName>
        <fullName evidence="3">Uncharacterized protein</fullName>
    </submittedName>
</protein>
<feature type="region of interest" description="Disordered" evidence="1">
    <location>
        <begin position="62"/>
        <end position="92"/>
    </location>
</feature>
<proteinExistence type="predicted"/>
<evidence type="ECO:0000313" key="5">
    <source>
        <dbReference type="Proteomes" id="UP000254040"/>
    </source>
</evidence>
<dbReference type="Proteomes" id="UP000254040">
    <property type="component" value="Unassembled WGS sequence"/>
</dbReference>
<accession>A0A378JXX9</accession>
<evidence type="ECO:0000256" key="1">
    <source>
        <dbReference type="SAM" id="MobiDB-lite"/>
    </source>
</evidence>
<dbReference type="EMBL" id="UGOG01000001">
    <property type="protein sequence ID" value="STX63513.1"/>
    <property type="molecule type" value="Genomic_DNA"/>
</dbReference>